<gene>
    <name evidence="1" type="ORF">BREV_BREV_01147</name>
</gene>
<sequence length="182" mass="20011">MTRAMGHIMKIHAEQKAAMSRPSLIDRLSKRALSLKVWAVLAPVMAGGVLLAAPALAPAQTAAQSEVLPGYWEYTTSALGQRDTEQKCVRPSEINRFFGGLSTNRWRCTYPTRVVGDGRARFEGTCQDKKGRRVNVRLTGAYEDTSFSFRGGAQLLRGTPYIPATITARRISAQCPADAEYF</sequence>
<evidence type="ECO:0000313" key="1">
    <source>
        <dbReference type="EMBL" id="VDC49323.1"/>
    </source>
</evidence>
<keyword evidence="2" id="KW-1185">Reference proteome</keyword>
<evidence type="ECO:0008006" key="3">
    <source>
        <dbReference type="Google" id="ProtNLM"/>
    </source>
</evidence>
<dbReference type="Proteomes" id="UP000289220">
    <property type="component" value="Unassembled WGS sequence"/>
</dbReference>
<accession>A0A7Z9C5X5</accession>
<organism evidence="1 2">
    <name type="scientific">Brevundimonas mediterranea</name>
    <dbReference type="NCBI Taxonomy" id="74329"/>
    <lineage>
        <taxon>Bacteria</taxon>
        <taxon>Pseudomonadati</taxon>
        <taxon>Pseudomonadota</taxon>
        <taxon>Alphaproteobacteria</taxon>
        <taxon>Caulobacterales</taxon>
        <taxon>Caulobacteraceae</taxon>
        <taxon>Brevundimonas</taxon>
    </lineage>
</organism>
<dbReference type="AlphaFoldDB" id="A0A7Z9C5X5"/>
<reference evidence="1 2" key="1">
    <citation type="submission" date="2018-11" db="EMBL/GenBank/DDBJ databases">
        <authorList>
            <person name="Peiro R."/>
            <person name="Begona"/>
            <person name="Cbmso G."/>
            <person name="Lopez M."/>
            <person name="Gonzalez S."/>
            <person name="Sacristan E."/>
            <person name="Castillo E."/>
        </authorList>
    </citation>
    <scope>NUCLEOTIDE SEQUENCE [LARGE SCALE GENOMIC DNA]</scope>
    <source>
        <strain evidence="1">Brev_genome</strain>
    </source>
</reference>
<evidence type="ECO:0000313" key="2">
    <source>
        <dbReference type="Proteomes" id="UP000289220"/>
    </source>
</evidence>
<comment type="caution">
    <text evidence="1">The sequence shown here is derived from an EMBL/GenBank/DDBJ whole genome shotgun (WGS) entry which is preliminary data.</text>
</comment>
<dbReference type="EMBL" id="UXHF01000016">
    <property type="protein sequence ID" value="VDC49323.1"/>
    <property type="molecule type" value="Genomic_DNA"/>
</dbReference>
<proteinExistence type="predicted"/>
<dbReference type="InterPro" id="IPR022061">
    <property type="entry name" value="DUF3617"/>
</dbReference>
<dbReference type="Pfam" id="PF12276">
    <property type="entry name" value="DUF3617"/>
    <property type="match status" value="1"/>
</dbReference>
<name>A0A7Z9C5X5_9CAUL</name>
<protein>
    <recommendedName>
        <fullName evidence="3">DUF3617 family protein</fullName>
    </recommendedName>
</protein>